<reference evidence="3 4" key="1">
    <citation type="submission" date="2016-07" db="EMBL/GenBank/DDBJ databases">
        <title>Pervasive Adenine N6-methylation of Active Genes in Fungi.</title>
        <authorList>
            <consortium name="DOE Joint Genome Institute"/>
            <person name="Mondo S.J."/>
            <person name="Dannebaum R.O."/>
            <person name="Kuo R.C."/>
            <person name="Labutti K."/>
            <person name="Haridas S."/>
            <person name="Kuo A."/>
            <person name="Salamov A."/>
            <person name="Ahrendt S.R."/>
            <person name="Lipzen A."/>
            <person name="Sullivan W."/>
            <person name="Andreopoulos W.B."/>
            <person name="Clum A."/>
            <person name="Lindquist E."/>
            <person name="Daum C."/>
            <person name="Ramamoorthy G.K."/>
            <person name="Gryganskyi A."/>
            <person name="Culley D."/>
            <person name="Magnuson J.K."/>
            <person name="James T.Y."/>
            <person name="O'Malley M.A."/>
            <person name="Stajich J.E."/>
            <person name="Spatafora J.W."/>
            <person name="Visel A."/>
            <person name="Grigoriev I.V."/>
        </authorList>
    </citation>
    <scope>NUCLEOTIDE SEQUENCE [LARGE SCALE GENOMIC DNA]</scope>
    <source>
        <strain evidence="3 4">NRRL 3116</strain>
    </source>
</reference>
<feature type="compositionally biased region" description="Low complexity" evidence="1">
    <location>
        <begin position="648"/>
        <end position="666"/>
    </location>
</feature>
<name>A0A1Y2G097_9FUNG</name>
<feature type="compositionally biased region" description="Pro residues" evidence="1">
    <location>
        <begin position="554"/>
        <end position="569"/>
    </location>
</feature>
<feature type="compositionally biased region" description="Polar residues" evidence="1">
    <location>
        <begin position="323"/>
        <end position="338"/>
    </location>
</feature>
<dbReference type="InterPro" id="IPR036181">
    <property type="entry name" value="MIT_dom_sf"/>
</dbReference>
<evidence type="ECO:0000313" key="4">
    <source>
        <dbReference type="Proteomes" id="UP000193648"/>
    </source>
</evidence>
<feature type="region of interest" description="Disordered" evidence="1">
    <location>
        <begin position="1"/>
        <end position="100"/>
    </location>
</feature>
<evidence type="ECO:0000256" key="1">
    <source>
        <dbReference type="SAM" id="MobiDB-lite"/>
    </source>
</evidence>
<feature type="compositionally biased region" description="Low complexity" evidence="1">
    <location>
        <begin position="832"/>
        <end position="843"/>
    </location>
</feature>
<dbReference type="Gene3D" id="1.20.58.80">
    <property type="entry name" value="Phosphotransferase system, lactose/cellobiose-type IIA subunit"/>
    <property type="match status" value="1"/>
</dbReference>
<evidence type="ECO:0000259" key="2">
    <source>
        <dbReference type="Pfam" id="PF04212"/>
    </source>
</evidence>
<feature type="compositionally biased region" description="Low complexity" evidence="1">
    <location>
        <begin position="697"/>
        <end position="712"/>
    </location>
</feature>
<feature type="compositionally biased region" description="Basic and acidic residues" evidence="1">
    <location>
        <begin position="686"/>
        <end position="696"/>
    </location>
</feature>
<proteinExistence type="predicted"/>
<feature type="compositionally biased region" description="Low complexity" evidence="1">
    <location>
        <begin position="947"/>
        <end position="990"/>
    </location>
</feature>
<feature type="compositionally biased region" description="Polar residues" evidence="1">
    <location>
        <begin position="933"/>
        <end position="942"/>
    </location>
</feature>
<sequence>MSFVDDVMESSIRSKHTSTPPLHSSYQRVDSFEPQNNQSPRVVAEETPVVGGGVTGVTEAEGSTTGGTNKQTSHRSKHESAPAPPKGIAALGNRPRSSSSTKALLTMALLEAQSAVQKDNDGNISEALDSYSKAVTLLGKVMEAASTQDERERLKIIHDSYRFRMHLLATPPSLPTQQSVITPETNNERQSEGAMETQVVQSTLGTETAQNVQESRKIQSNDEEKPQATAPVEEYTKSTPPPRPPPPPPGSLDLPLSLKEALKEQGVTFDDPSPPLRPPTLGLPPLPMSPPPIPPRNPPPPPPRSPPPLASILGPAPLPPQSVAASASTSTIRSHAQATSVQMHAMPLNAMASVENTGASTTTAMTAISGGISQIAMVRKDAPPKQTKKNRAVSHGPPAAAPAPPTGEPKTRRLRAESASVGLSGTNNFSKLENTSNENGSSLARNRYRTKTFAGVPRTAQTDLEHQPQPQAHPSPTLPSQQQPQQQQLQQRRVRDKEQKPKFVILKSAPTVPLPPPPPRTSGPTTEPLQAADSTSAQSRDVSAMHAMPMSPLMSPPMSPPVPQVPPLRPNRVSAASKFTKSGTPTLTAAHMTFSSMGDGSNNGRPLSPPPTSPPPIIPVSPPLSPTNPGRRIRPLYQQLMPQPPIKSPEQQQQQQQQLPESQAEVQEQKQDGKEQKGQVEGLATLHEDEREESHSSESSSSHRISHSSASSVEKEASLTINSTMANQTQSTTKKGLESSANASADPDTLVEVWLPNLLNTSFATSKIFLDHLEQPSDSTPQDQVFLKGWYKSTQHGQEDIPPVPSMPPVPPLPAGYSQQSPEMQSVEQMQSPTTSTLPTSSTITTKASPLALSLESQQLLDTLSRATANAMAALESHSGAATTKPATRTQEAISPKLLPSRTISATTTATKIMDSNSSNSSNSDSNNNNNSPINANLKPNGSGSGNCQNNADTNTNSNNNSKGSSSNNQNSPTIAAPATMATTNNTGTGRELSLQDVISQDPFAGLKTNKP</sequence>
<dbReference type="STRING" id="64571.A0A1Y2G097"/>
<protein>
    <recommendedName>
        <fullName evidence="2">MIT domain-containing protein</fullName>
    </recommendedName>
</protein>
<dbReference type="OrthoDB" id="2245455at2759"/>
<feature type="compositionally biased region" description="Low complexity" evidence="1">
    <location>
        <begin position="478"/>
        <end position="491"/>
    </location>
</feature>
<evidence type="ECO:0000313" key="3">
    <source>
        <dbReference type="EMBL" id="ORY90052.1"/>
    </source>
</evidence>
<feature type="compositionally biased region" description="Polar residues" evidence="1">
    <location>
        <begin position="421"/>
        <end position="444"/>
    </location>
</feature>
<dbReference type="Proteomes" id="UP000193648">
    <property type="component" value="Unassembled WGS sequence"/>
</dbReference>
<feature type="region of interest" description="Disordered" evidence="1">
    <location>
        <begin position="877"/>
        <end position="1012"/>
    </location>
</feature>
<feature type="region of interest" description="Disordered" evidence="1">
    <location>
        <begin position="462"/>
        <end position="745"/>
    </location>
</feature>
<dbReference type="Pfam" id="PF04212">
    <property type="entry name" value="MIT"/>
    <property type="match status" value="1"/>
</dbReference>
<comment type="caution">
    <text evidence="3">The sequence shown here is derived from an EMBL/GenBank/DDBJ whole genome shotgun (WGS) entry which is preliminary data.</text>
</comment>
<feature type="compositionally biased region" description="Pro residues" evidence="1">
    <location>
        <begin position="239"/>
        <end position="250"/>
    </location>
</feature>
<feature type="compositionally biased region" description="Pro residues" evidence="1">
    <location>
        <begin position="607"/>
        <end position="626"/>
    </location>
</feature>
<feature type="compositionally biased region" description="Basic and acidic residues" evidence="1">
    <location>
        <begin position="667"/>
        <end position="678"/>
    </location>
</feature>
<dbReference type="PANTHER" id="PTHR37327:SF1">
    <property type="entry name" value="MICROTUBULE INTERACTING AND TRANSPORT DOMAIN-CONTAINING PROTEIN"/>
    <property type="match status" value="1"/>
</dbReference>
<feature type="compositionally biased region" description="Low complexity" evidence="1">
    <location>
        <begin position="915"/>
        <end position="932"/>
    </location>
</feature>
<feature type="compositionally biased region" description="Polar residues" evidence="1">
    <location>
        <begin position="719"/>
        <end position="743"/>
    </location>
</feature>
<dbReference type="RefSeq" id="XP_021875088.1">
    <property type="nucleotide sequence ID" value="XM_022019809.1"/>
</dbReference>
<feature type="region of interest" description="Disordered" evidence="1">
    <location>
        <begin position="173"/>
        <end position="338"/>
    </location>
</feature>
<organism evidence="3 4">
    <name type="scientific">Lobosporangium transversale</name>
    <dbReference type="NCBI Taxonomy" id="64571"/>
    <lineage>
        <taxon>Eukaryota</taxon>
        <taxon>Fungi</taxon>
        <taxon>Fungi incertae sedis</taxon>
        <taxon>Mucoromycota</taxon>
        <taxon>Mortierellomycotina</taxon>
        <taxon>Mortierellomycetes</taxon>
        <taxon>Mortierellales</taxon>
        <taxon>Mortierellaceae</taxon>
        <taxon>Lobosporangium</taxon>
    </lineage>
</organism>
<keyword evidence="4" id="KW-1185">Reference proteome</keyword>
<dbReference type="AlphaFoldDB" id="A0A1Y2G097"/>
<feature type="domain" description="MIT" evidence="2">
    <location>
        <begin position="106"/>
        <end position="165"/>
    </location>
</feature>
<feature type="compositionally biased region" description="Low complexity" evidence="1">
    <location>
        <begin position="56"/>
        <end position="68"/>
    </location>
</feature>
<feature type="compositionally biased region" description="Pro residues" evidence="1">
    <location>
        <begin position="802"/>
        <end position="814"/>
    </location>
</feature>
<accession>A0A1Y2G097</accession>
<feature type="compositionally biased region" description="Polar residues" evidence="1">
    <location>
        <begin position="902"/>
        <end position="911"/>
    </location>
</feature>
<feature type="compositionally biased region" description="Polar residues" evidence="1">
    <location>
        <begin position="198"/>
        <end position="213"/>
    </location>
</feature>
<dbReference type="InterPro" id="IPR007330">
    <property type="entry name" value="MIT_dom"/>
</dbReference>
<dbReference type="EMBL" id="MCFF01000105">
    <property type="protein sequence ID" value="ORY90052.1"/>
    <property type="molecule type" value="Genomic_DNA"/>
</dbReference>
<feature type="compositionally biased region" description="Polar residues" evidence="1">
    <location>
        <begin position="532"/>
        <end position="541"/>
    </location>
</feature>
<dbReference type="InParanoid" id="A0A1Y2G097"/>
<dbReference type="PANTHER" id="PTHR37327">
    <property type="entry name" value="CHROMOSOME 1, WHOLE GENOME SHOTGUN SEQUENCE"/>
    <property type="match status" value="1"/>
</dbReference>
<gene>
    <name evidence="3" type="ORF">BCR41DRAFT_18898</name>
</gene>
<feature type="compositionally biased region" description="Polar residues" evidence="1">
    <location>
        <begin position="577"/>
        <end position="605"/>
    </location>
</feature>
<feature type="region of interest" description="Disordered" evidence="1">
    <location>
        <begin position="381"/>
        <end position="446"/>
    </location>
</feature>
<feature type="compositionally biased region" description="Polar residues" evidence="1">
    <location>
        <begin position="817"/>
        <end position="831"/>
    </location>
</feature>
<feature type="compositionally biased region" description="Pro residues" evidence="1">
    <location>
        <begin position="512"/>
        <end position="521"/>
    </location>
</feature>
<feature type="region of interest" description="Disordered" evidence="1">
    <location>
        <begin position="795"/>
        <end position="843"/>
    </location>
</feature>
<feature type="compositionally biased region" description="Basic and acidic residues" evidence="1">
    <location>
        <begin position="214"/>
        <end position="226"/>
    </location>
</feature>
<feature type="compositionally biased region" description="Pro residues" evidence="1">
    <location>
        <begin position="272"/>
        <end position="309"/>
    </location>
</feature>
<dbReference type="SUPFAM" id="SSF116846">
    <property type="entry name" value="MIT domain"/>
    <property type="match status" value="1"/>
</dbReference>
<dbReference type="GeneID" id="33561654"/>
<feature type="compositionally biased region" description="Polar residues" evidence="1">
    <location>
        <begin position="880"/>
        <end position="893"/>
    </location>
</feature>
<feature type="compositionally biased region" description="Polar residues" evidence="1">
    <location>
        <begin position="175"/>
        <end position="185"/>
    </location>
</feature>
<feature type="compositionally biased region" description="Polar residues" evidence="1">
    <location>
        <begin position="17"/>
        <end position="40"/>
    </location>
</feature>